<evidence type="ECO:0000313" key="3">
    <source>
        <dbReference type="Proteomes" id="UP000768567"/>
    </source>
</evidence>
<dbReference type="EMBL" id="JADCKC010000003">
    <property type="protein sequence ID" value="MBE5037980.1"/>
    <property type="molecule type" value="Genomic_DNA"/>
</dbReference>
<dbReference type="Proteomes" id="UP000768567">
    <property type="component" value="Unassembled WGS sequence"/>
</dbReference>
<comment type="caution">
    <text evidence="2">The sequence shown here is derived from an EMBL/GenBank/DDBJ whole genome shotgun (WGS) entry which is preliminary data.</text>
</comment>
<protein>
    <recommendedName>
        <fullName evidence="4">ABC transporter permease</fullName>
    </recommendedName>
</protein>
<keyword evidence="1" id="KW-0812">Transmembrane</keyword>
<organism evidence="2 3">
    <name type="scientific">Gemmiger gallinarum</name>
    <dbReference type="NCBI Taxonomy" id="2779354"/>
    <lineage>
        <taxon>Bacteria</taxon>
        <taxon>Bacillati</taxon>
        <taxon>Bacillota</taxon>
        <taxon>Clostridia</taxon>
        <taxon>Eubacteriales</taxon>
        <taxon>Gemmiger</taxon>
    </lineage>
</organism>
<keyword evidence="1" id="KW-0472">Membrane</keyword>
<feature type="transmembrane region" description="Helical" evidence="1">
    <location>
        <begin position="187"/>
        <end position="210"/>
    </location>
</feature>
<evidence type="ECO:0000313" key="2">
    <source>
        <dbReference type="EMBL" id="MBE5037980.1"/>
    </source>
</evidence>
<sequence>MWRQVCLGRGTMLTYWCIQFGLWLLVSVVMLIAEQIFGSEGVALGIPGMAAFIGGILVVFCMSVTLTGVYFALAVNLGVCRRRVVAGIWALGALYGAAIMLTTVLLQMLWAATFAGGRPVLDMISLIPWWGWASAALLPVAFSVFGSGIVRTFGTRGGVVLYIAFMAFCIVPSQMNNIIPLEEEQLLAALPWFFAVLGVVCGVVGTILLLRVNIKNG</sequence>
<evidence type="ECO:0000256" key="1">
    <source>
        <dbReference type="SAM" id="Phobius"/>
    </source>
</evidence>
<feature type="transmembrane region" description="Helical" evidence="1">
    <location>
        <begin position="85"/>
        <end position="109"/>
    </location>
</feature>
<proteinExistence type="predicted"/>
<name>A0ABR9R4J6_9FIRM</name>
<feature type="transmembrane region" description="Helical" evidence="1">
    <location>
        <begin position="129"/>
        <end position="150"/>
    </location>
</feature>
<keyword evidence="3" id="KW-1185">Reference proteome</keyword>
<evidence type="ECO:0008006" key="4">
    <source>
        <dbReference type="Google" id="ProtNLM"/>
    </source>
</evidence>
<reference evidence="2 3" key="1">
    <citation type="submission" date="2020-10" db="EMBL/GenBank/DDBJ databases">
        <title>ChiBAC.</title>
        <authorList>
            <person name="Zenner C."/>
            <person name="Hitch T.C.A."/>
            <person name="Clavel T."/>
        </authorList>
    </citation>
    <scope>NUCLEOTIDE SEQUENCE [LARGE SCALE GENOMIC DNA]</scope>
    <source>
        <strain evidence="2 3">DSM 109015</strain>
    </source>
</reference>
<keyword evidence="1" id="KW-1133">Transmembrane helix</keyword>
<feature type="transmembrane region" description="Helical" evidence="1">
    <location>
        <begin position="12"/>
        <end position="37"/>
    </location>
</feature>
<feature type="transmembrane region" description="Helical" evidence="1">
    <location>
        <begin position="49"/>
        <end position="73"/>
    </location>
</feature>
<accession>A0ABR9R4J6</accession>
<feature type="transmembrane region" description="Helical" evidence="1">
    <location>
        <begin position="157"/>
        <end position="175"/>
    </location>
</feature>
<gene>
    <name evidence="2" type="ORF">INF35_09310</name>
</gene>